<dbReference type="AlphaFoldDB" id="S3N366"/>
<keyword evidence="6" id="KW-1278">Translocase</keyword>
<reference evidence="9 10" key="1">
    <citation type="submission" date="2013-06" db="EMBL/GenBank/DDBJ databases">
        <title>The Genome Sequence of Acinetobacter rudis CIP 110305.</title>
        <authorList>
            <consortium name="The Broad Institute Genome Sequencing Platform"/>
            <consortium name="The Broad Institute Genome Sequencing Center for Infectious Disease"/>
            <person name="Cerqueira G."/>
            <person name="Feldgarden M."/>
            <person name="Courvalin P."/>
            <person name="Perichon B."/>
            <person name="Grillot-Courvalin C."/>
            <person name="Clermont D."/>
            <person name="Rocha E."/>
            <person name="Yoon E.-J."/>
            <person name="Nemec A."/>
            <person name="Young S.K."/>
            <person name="Zeng Q."/>
            <person name="Gargeya S."/>
            <person name="Fitzgerald M."/>
            <person name="Abouelleil A."/>
            <person name="Alvarado L."/>
            <person name="Berlin A.M."/>
            <person name="Chapman S.B."/>
            <person name="Dewar J."/>
            <person name="Goldberg J."/>
            <person name="Griggs A."/>
            <person name="Gujja S."/>
            <person name="Hansen M."/>
            <person name="Howarth C."/>
            <person name="Imamovic A."/>
            <person name="Larimer J."/>
            <person name="McCowan C."/>
            <person name="Murphy C."/>
            <person name="Pearson M."/>
            <person name="Priest M."/>
            <person name="Roberts A."/>
            <person name="Saif S."/>
            <person name="Shea T."/>
            <person name="Sykes S."/>
            <person name="Wortman J."/>
            <person name="Nusbaum C."/>
            <person name="Birren B."/>
        </authorList>
    </citation>
    <scope>NUCLEOTIDE SEQUENCE [LARGE SCALE GENOMIC DNA]</scope>
    <source>
        <strain evidence="9 10">CIP 110305</strain>
    </source>
</reference>
<feature type="domain" description="ABC transporter" evidence="8">
    <location>
        <begin position="39"/>
        <end position="269"/>
    </location>
</feature>
<evidence type="ECO:0000256" key="4">
    <source>
        <dbReference type="ARBA" id="ARBA00022741"/>
    </source>
</evidence>
<comment type="caution">
    <text evidence="9">The sequence shown here is derived from an EMBL/GenBank/DDBJ whole genome shotgun (WGS) entry which is preliminary data.</text>
</comment>
<keyword evidence="10" id="KW-1185">Reference proteome</keyword>
<dbReference type="STRING" id="632955.GCA_000829675_00991"/>
<dbReference type="SMART" id="SM00382">
    <property type="entry name" value="AAA"/>
    <property type="match status" value="1"/>
</dbReference>
<evidence type="ECO:0000256" key="6">
    <source>
        <dbReference type="ARBA" id="ARBA00022967"/>
    </source>
</evidence>
<dbReference type="Gene3D" id="3.40.50.300">
    <property type="entry name" value="P-loop containing nucleotide triphosphate hydrolases"/>
    <property type="match status" value="1"/>
</dbReference>
<accession>S3N366</accession>
<dbReference type="HOGENOM" id="CLU_000604_1_1_6"/>
<dbReference type="GO" id="GO:0005524">
    <property type="term" value="F:ATP binding"/>
    <property type="evidence" value="ECO:0007669"/>
    <property type="project" value="UniProtKB-KW"/>
</dbReference>
<dbReference type="Proteomes" id="UP000014568">
    <property type="component" value="Unassembled WGS sequence"/>
</dbReference>
<dbReference type="PROSITE" id="PS50893">
    <property type="entry name" value="ABC_TRANSPORTER_2"/>
    <property type="match status" value="1"/>
</dbReference>
<dbReference type="RefSeq" id="WP_016655942.1">
    <property type="nucleotide sequence ID" value="NZ_KE340352.1"/>
</dbReference>
<dbReference type="FunFam" id="3.40.50.300:FF:000425">
    <property type="entry name" value="Probable ABC transporter, ATP-binding subunit"/>
    <property type="match status" value="1"/>
</dbReference>
<name>S3N366_9GAMM</name>
<keyword evidence="3" id="KW-0997">Cell inner membrane</keyword>
<dbReference type="EMBL" id="ATGI01000018">
    <property type="protein sequence ID" value="EPF74495.1"/>
    <property type="molecule type" value="Genomic_DNA"/>
</dbReference>
<dbReference type="eggNOG" id="COG3842">
    <property type="taxonomic scope" value="Bacteria"/>
</dbReference>
<keyword evidence="1" id="KW-0813">Transport</keyword>
<dbReference type="Pfam" id="PF00005">
    <property type="entry name" value="ABC_tran"/>
    <property type="match status" value="1"/>
</dbReference>
<sequence>MQLSSHLNHSIGGQVGQHPVGHLLSTLSSYKSSKIEIVLEAIDIQKSFAKTQVLQHINLDVRAGELVSFLGPSGCGKTTLLRIIAGLEHADYGRIFKHNEDITQLSTAKRKCGIVFQNYALFPNLNVADNIAFGLDKKSWSSAQRQARVQELLQLIELPDIADKYPHQLSGGQQQRVALARALAAKPELLLLDEPLSALDALVRVNLRQKIRQIQSQLNLATIMVTHDQEEALSISDRIAVMNQGVIEQLDQPHNIYFKPQTRFVAEFIGTMNFIAGQAISKQQLELCGHYLLSLNHLAFTEAETVEIAFRPEQCQLSAEAPCASEALVIAVQIVTTEFLGAKRRVYCQMQHLEKQTQSLNIEQSKPSKLIQVDIDQQLFPQMSQRMWLQVPLAAIHVFDQRGYAKC</sequence>
<dbReference type="InterPro" id="IPR017871">
    <property type="entry name" value="ABC_transporter-like_CS"/>
</dbReference>
<dbReference type="InterPro" id="IPR027417">
    <property type="entry name" value="P-loop_NTPase"/>
</dbReference>
<evidence type="ECO:0000256" key="1">
    <source>
        <dbReference type="ARBA" id="ARBA00022448"/>
    </source>
</evidence>
<dbReference type="PATRIC" id="fig|421052.3.peg.1492"/>
<evidence type="ECO:0000256" key="5">
    <source>
        <dbReference type="ARBA" id="ARBA00022840"/>
    </source>
</evidence>
<dbReference type="InterPro" id="IPR050093">
    <property type="entry name" value="ABC_SmlMolc_Importer"/>
</dbReference>
<keyword evidence="7" id="KW-0472">Membrane</keyword>
<evidence type="ECO:0000259" key="8">
    <source>
        <dbReference type="PROSITE" id="PS50893"/>
    </source>
</evidence>
<organism evidence="9 10">
    <name type="scientific">Acinetobacter rudis CIP 110305</name>
    <dbReference type="NCBI Taxonomy" id="421052"/>
    <lineage>
        <taxon>Bacteria</taxon>
        <taxon>Pseudomonadati</taxon>
        <taxon>Pseudomonadota</taxon>
        <taxon>Gammaproteobacteria</taxon>
        <taxon>Moraxellales</taxon>
        <taxon>Moraxellaceae</taxon>
        <taxon>Acinetobacter</taxon>
    </lineage>
</organism>
<dbReference type="PANTHER" id="PTHR42781:SF5">
    <property type="entry name" value="PUTRESCINE TRANSPORT ATP-BINDING PROTEIN POTG"/>
    <property type="match status" value="1"/>
</dbReference>
<dbReference type="InterPro" id="IPR008995">
    <property type="entry name" value="Mo/tungstate-bd_C_term_dom"/>
</dbReference>
<dbReference type="PANTHER" id="PTHR42781">
    <property type="entry name" value="SPERMIDINE/PUTRESCINE IMPORT ATP-BINDING PROTEIN POTA"/>
    <property type="match status" value="1"/>
</dbReference>
<dbReference type="Gene3D" id="2.40.50.100">
    <property type="match status" value="1"/>
</dbReference>
<evidence type="ECO:0000313" key="10">
    <source>
        <dbReference type="Proteomes" id="UP000014568"/>
    </source>
</evidence>
<keyword evidence="5 9" id="KW-0067">ATP-binding</keyword>
<evidence type="ECO:0000256" key="2">
    <source>
        <dbReference type="ARBA" id="ARBA00022475"/>
    </source>
</evidence>
<dbReference type="InterPro" id="IPR003593">
    <property type="entry name" value="AAA+_ATPase"/>
</dbReference>
<dbReference type="GO" id="GO:0015697">
    <property type="term" value="P:quaternary ammonium group transport"/>
    <property type="evidence" value="ECO:0007669"/>
    <property type="project" value="UniProtKB-ARBA"/>
</dbReference>
<evidence type="ECO:0000256" key="7">
    <source>
        <dbReference type="ARBA" id="ARBA00023136"/>
    </source>
</evidence>
<dbReference type="OrthoDB" id="9802264at2"/>
<dbReference type="PROSITE" id="PS00211">
    <property type="entry name" value="ABC_TRANSPORTER_1"/>
    <property type="match status" value="1"/>
</dbReference>
<dbReference type="SUPFAM" id="SSF50331">
    <property type="entry name" value="MOP-like"/>
    <property type="match status" value="1"/>
</dbReference>
<evidence type="ECO:0000313" key="9">
    <source>
        <dbReference type="EMBL" id="EPF74495.1"/>
    </source>
</evidence>
<dbReference type="GO" id="GO:0016887">
    <property type="term" value="F:ATP hydrolysis activity"/>
    <property type="evidence" value="ECO:0007669"/>
    <property type="project" value="InterPro"/>
</dbReference>
<dbReference type="InterPro" id="IPR003439">
    <property type="entry name" value="ABC_transporter-like_ATP-bd"/>
</dbReference>
<gene>
    <name evidence="9" type="ORF">F945_01534</name>
</gene>
<dbReference type="SUPFAM" id="SSF52540">
    <property type="entry name" value="P-loop containing nucleoside triphosphate hydrolases"/>
    <property type="match status" value="1"/>
</dbReference>
<evidence type="ECO:0000256" key="3">
    <source>
        <dbReference type="ARBA" id="ARBA00022519"/>
    </source>
</evidence>
<proteinExistence type="predicted"/>
<keyword evidence="4" id="KW-0547">Nucleotide-binding</keyword>
<protein>
    <submittedName>
        <fullName evidence="9">Iron(III) transport system ATP-binding protein</fullName>
    </submittedName>
</protein>
<keyword evidence="2" id="KW-1003">Cell membrane</keyword>